<evidence type="ECO:0000313" key="10">
    <source>
        <dbReference type="WBParaSite" id="BTMF_0000852701-mRNA-1"/>
    </source>
</evidence>
<dbReference type="PANTHER" id="PTHR14344">
    <property type="entry name" value="WD REPEAT PROTEIN"/>
    <property type="match status" value="1"/>
</dbReference>
<dbReference type="WBParaSite" id="BTMF_0000852701-mRNA-1">
    <property type="protein sequence ID" value="BTMF_0000852701-mRNA-1"/>
    <property type="gene ID" value="BTMF_0000852701"/>
</dbReference>
<dbReference type="InterPro" id="IPR015943">
    <property type="entry name" value="WD40/YVTN_repeat-like_dom_sf"/>
</dbReference>
<gene>
    <name evidence="8" type="ORF">BTMF_LOCUS6578</name>
</gene>
<dbReference type="PANTHER" id="PTHR14344:SF3">
    <property type="entry name" value="WD REPEAT-CONTAINING PROTEIN 6"/>
    <property type="match status" value="1"/>
</dbReference>
<keyword evidence="4" id="KW-0819">tRNA processing</keyword>
<evidence type="ECO:0000256" key="1">
    <source>
        <dbReference type="ARBA" id="ARBA00004496"/>
    </source>
</evidence>
<dbReference type="AlphaFoldDB" id="A0A0R3QLG2"/>
<evidence type="ECO:0000256" key="4">
    <source>
        <dbReference type="ARBA" id="ARBA00022694"/>
    </source>
</evidence>
<dbReference type="InterPro" id="IPR001680">
    <property type="entry name" value="WD40_rpt"/>
</dbReference>
<dbReference type="SUPFAM" id="SSF50978">
    <property type="entry name" value="WD40 repeat-like"/>
    <property type="match status" value="3"/>
</dbReference>
<keyword evidence="3" id="KW-0853">WD repeat</keyword>
<dbReference type="Gene3D" id="2.130.10.10">
    <property type="entry name" value="YVTN repeat-like/Quinoprotein amine dehydrogenase"/>
    <property type="match status" value="3"/>
</dbReference>
<evidence type="ECO:0000256" key="3">
    <source>
        <dbReference type="ARBA" id="ARBA00022574"/>
    </source>
</evidence>
<organism evidence="10">
    <name type="scientific">Brugia timori</name>
    <dbReference type="NCBI Taxonomy" id="42155"/>
    <lineage>
        <taxon>Eukaryota</taxon>
        <taxon>Metazoa</taxon>
        <taxon>Ecdysozoa</taxon>
        <taxon>Nematoda</taxon>
        <taxon>Chromadorea</taxon>
        <taxon>Rhabditida</taxon>
        <taxon>Spirurina</taxon>
        <taxon>Spiruromorpha</taxon>
        <taxon>Filarioidea</taxon>
        <taxon>Onchocercidae</taxon>
        <taxon>Brugia</taxon>
    </lineage>
</organism>
<dbReference type="SUPFAM" id="SSF117289">
    <property type="entry name" value="Nucleoporin domain"/>
    <property type="match status" value="1"/>
</dbReference>
<evidence type="ECO:0000256" key="7">
    <source>
        <dbReference type="ARBA" id="ARBA00040154"/>
    </source>
</evidence>
<evidence type="ECO:0000256" key="6">
    <source>
        <dbReference type="ARBA" id="ARBA00038255"/>
    </source>
</evidence>
<reference evidence="10" key="1">
    <citation type="submission" date="2017-02" db="UniProtKB">
        <authorList>
            <consortium name="WormBaseParasite"/>
        </authorList>
    </citation>
    <scope>IDENTIFICATION</scope>
</reference>
<comment type="similarity">
    <text evidence="6">Belongs to the WD repeat WDR6 family.</text>
</comment>
<proteinExistence type="inferred from homology"/>
<dbReference type="InterPro" id="IPR051973">
    <property type="entry name" value="tRNA_Anticodon_Mtase-Reg"/>
</dbReference>
<protein>
    <recommendedName>
        <fullName evidence="7">tRNA (34-2'-O)-methyltransferase regulator WDR6</fullName>
    </recommendedName>
</protein>
<dbReference type="EMBL" id="UZAG01015642">
    <property type="protein sequence ID" value="VDO22164.1"/>
    <property type="molecule type" value="Genomic_DNA"/>
</dbReference>
<keyword evidence="9" id="KW-1185">Reference proteome</keyword>
<dbReference type="Pfam" id="PF00400">
    <property type="entry name" value="WD40"/>
    <property type="match status" value="1"/>
</dbReference>
<dbReference type="STRING" id="42155.A0A0R3QLG2"/>
<sequence length="975" mass="109846">MYTWPQALRSHISIYYVKLMKSLCAPVLTIKRGEEDADCPVLLASNGCMIDSYKKDHNGLLVSQHQTCVFEERKCNIYGLTYLDKQDVLFAYGEKLVAVIHQFSSTPQKQVFTFKDWIQALRVFNKQEEPRHSVEIVTLSINNAVQLLRLDVSAGSSNLAIEEVTTVKSSYRVSITHSVLDGDSWNSLRTVAGTVMGDIIISYPSKSSSPFHVLRHHMGMIFGLLIKCNFLFSVSDDRSLHMWSLDDARHLDECYGHSTRPFSICDGPQNVVFTGSQDGCICMWLYGESFVSLLKLIHTGCGVIRSFLFVSQELFFGTDYGFFGSVTFPENIENMQTVNLIYPNLTVQSFVAVSQQCYYILDLQGTLYEANAVSLSKIMQCSSARSNSLKLSPCRKYVAFSEDKKMHVVRIEDRKCSLFCTVDQILDLFWVDSYLFLTLINFKNLLLHLSEDMSEWINHTLQIDVREIFSCVTIHAGDLFLGTNKGSIVVAHDLKMKQIIKRAHGKNGVTDVKFYRNKLLSIGRDGKLCIWKRDYENPLQLLSWSKPSTAIEMEWPCRFLEATNQLYVAGFRGGNFILVNYESGHCVCDVWCGGRRRSWCLSVLEENGNYKGSKSLCFEFVIKKRISRITLYMSDLRVIKPNLHLSNITSIAVTKIDQKDFYVTGGIDAMLVLSRFTNSGNDYDKLSGSVEVVQRLQAHSSSVYCISAMSPYLISVGGKSEIFIWRLEAGNLQQLFNTRMKGDCRLLSVQFVSVSPYIRFVVSCSDGRLMIYELSKVLDSKKQTVLFESFGGDGIMVKVSCASLNEIALCGAVSSTGMLHIWSLSELVDVKDHRRIEVEKCGLSALSMYSEDGKLLYVGVGSESGTVSIFQFEKNWKFVKSINCWHSATCTDLRLHRTAQSFLVFSIALDCRLAVFLYSPGFKMLSFQQSVLLNIADPSSLIVSNVSNKLAKCIIAGTSICLVYFDDSPPHFCDG</sequence>
<dbReference type="Proteomes" id="UP000280834">
    <property type="component" value="Unassembled WGS sequence"/>
</dbReference>
<keyword evidence="5" id="KW-0677">Repeat</keyword>
<keyword evidence="2" id="KW-0963">Cytoplasm</keyword>
<accession>A0A0R3QLG2</accession>
<evidence type="ECO:0000313" key="9">
    <source>
        <dbReference type="Proteomes" id="UP000280834"/>
    </source>
</evidence>
<evidence type="ECO:0000313" key="8">
    <source>
        <dbReference type="EMBL" id="VDO22164.1"/>
    </source>
</evidence>
<evidence type="ECO:0000256" key="2">
    <source>
        <dbReference type="ARBA" id="ARBA00022490"/>
    </source>
</evidence>
<dbReference type="InterPro" id="IPR036322">
    <property type="entry name" value="WD40_repeat_dom_sf"/>
</dbReference>
<reference evidence="8 9" key="2">
    <citation type="submission" date="2018-11" db="EMBL/GenBank/DDBJ databases">
        <authorList>
            <consortium name="Pathogen Informatics"/>
        </authorList>
    </citation>
    <scope>NUCLEOTIDE SEQUENCE [LARGE SCALE GENOMIC DNA]</scope>
</reference>
<dbReference type="GO" id="GO:0005737">
    <property type="term" value="C:cytoplasm"/>
    <property type="evidence" value="ECO:0007669"/>
    <property type="project" value="UniProtKB-SubCell"/>
</dbReference>
<dbReference type="GO" id="GO:0030488">
    <property type="term" value="P:tRNA methylation"/>
    <property type="evidence" value="ECO:0007669"/>
    <property type="project" value="TreeGrafter"/>
</dbReference>
<name>A0A0R3QLG2_9BILA</name>
<comment type="subcellular location">
    <subcellularLocation>
        <location evidence="1">Cytoplasm</location>
    </subcellularLocation>
</comment>
<dbReference type="SMART" id="SM00320">
    <property type="entry name" value="WD40"/>
    <property type="match status" value="5"/>
</dbReference>
<evidence type="ECO:0000256" key="5">
    <source>
        <dbReference type="ARBA" id="ARBA00022737"/>
    </source>
</evidence>